<feature type="chain" id="PRO_5001644254" evidence="1">
    <location>
        <begin position="21"/>
        <end position="186"/>
    </location>
</feature>
<organism evidence="2 3">
    <name type="scientific">Jaapia argillacea MUCL 33604</name>
    <dbReference type="NCBI Taxonomy" id="933084"/>
    <lineage>
        <taxon>Eukaryota</taxon>
        <taxon>Fungi</taxon>
        <taxon>Dikarya</taxon>
        <taxon>Basidiomycota</taxon>
        <taxon>Agaricomycotina</taxon>
        <taxon>Agaricomycetes</taxon>
        <taxon>Agaricomycetidae</taxon>
        <taxon>Jaapiales</taxon>
        <taxon>Jaapiaceae</taxon>
        <taxon>Jaapia</taxon>
    </lineage>
</organism>
<evidence type="ECO:0000256" key="1">
    <source>
        <dbReference type="SAM" id="SignalP"/>
    </source>
</evidence>
<proteinExistence type="predicted"/>
<dbReference type="EMBL" id="KL197709">
    <property type="protein sequence ID" value="KDQ64496.1"/>
    <property type="molecule type" value="Genomic_DNA"/>
</dbReference>
<protein>
    <submittedName>
        <fullName evidence="2">Uncharacterized protein</fullName>
    </submittedName>
</protein>
<dbReference type="Proteomes" id="UP000027265">
    <property type="component" value="Unassembled WGS sequence"/>
</dbReference>
<feature type="signal peptide" evidence="1">
    <location>
        <begin position="1"/>
        <end position="20"/>
    </location>
</feature>
<name>A0A067QPE7_9AGAM</name>
<evidence type="ECO:0000313" key="2">
    <source>
        <dbReference type="EMBL" id="KDQ64496.1"/>
    </source>
</evidence>
<dbReference type="InParanoid" id="A0A067QPE7"/>
<gene>
    <name evidence="2" type="ORF">JAAARDRAFT_228050</name>
</gene>
<sequence>MSRLFLALIATFCYTSLVFGVPTWEGTSQRSIGSLVPGASPIEALGEMVPGQWPSPKYLSVPNPPGVPGNVSVYPNPSPPYFFVRNDQLWQITNDTSILAVNVVNTTGVADVPLKLMVGKKRSGITNGSWRWRGTMLYYEQGSNSNQGVYYVCIEKTGHSGVYMFLKPSPTPSGCSLVTLHSFTRG</sequence>
<keyword evidence="1" id="KW-0732">Signal</keyword>
<reference evidence="3" key="1">
    <citation type="journal article" date="2014" name="Proc. Natl. Acad. Sci. U.S.A.">
        <title>Extensive sampling of basidiomycete genomes demonstrates inadequacy of the white-rot/brown-rot paradigm for wood decay fungi.</title>
        <authorList>
            <person name="Riley R."/>
            <person name="Salamov A.A."/>
            <person name="Brown D.W."/>
            <person name="Nagy L.G."/>
            <person name="Floudas D."/>
            <person name="Held B.W."/>
            <person name="Levasseur A."/>
            <person name="Lombard V."/>
            <person name="Morin E."/>
            <person name="Otillar R."/>
            <person name="Lindquist E.A."/>
            <person name="Sun H."/>
            <person name="LaButti K.M."/>
            <person name="Schmutz J."/>
            <person name="Jabbour D."/>
            <person name="Luo H."/>
            <person name="Baker S.E."/>
            <person name="Pisabarro A.G."/>
            <person name="Walton J.D."/>
            <person name="Blanchette R.A."/>
            <person name="Henrissat B."/>
            <person name="Martin F."/>
            <person name="Cullen D."/>
            <person name="Hibbett D.S."/>
            <person name="Grigoriev I.V."/>
        </authorList>
    </citation>
    <scope>NUCLEOTIDE SEQUENCE [LARGE SCALE GENOMIC DNA]</scope>
    <source>
        <strain evidence="3">MUCL 33604</strain>
    </source>
</reference>
<dbReference type="AlphaFoldDB" id="A0A067QPE7"/>
<keyword evidence="3" id="KW-1185">Reference proteome</keyword>
<dbReference type="HOGENOM" id="CLU_115681_0_0_1"/>
<dbReference type="OrthoDB" id="3229881at2759"/>
<evidence type="ECO:0000313" key="3">
    <source>
        <dbReference type="Proteomes" id="UP000027265"/>
    </source>
</evidence>
<accession>A0A067QPE7</accession>